<sequence>MAIYLGMSLLSVVRRKQQLHTSITKLFFKYILLYILSNTTFTNCKSLIDSNSTSIQNTEAKVNELSHSIEINVYGNLHTDGYYYIFANIGTPPQPQMLIIDTGSLLLTVASANCAHCGKHGLSNVDPSQSNSSQCLKYENPKCKSIQGGSNYDGKCVFKQSYYEGSVVKGEFLQDVIELKGNNTNKLKFKYEYIALVNEEHSLMYSQQANGIFPLGCNKSGLKSGNIDKECTLLYALLGNNINVGTQMFALCLSDNGGILEIGGYNSRYLLKNEYHSETISWMPIVNAPIYAIHIDYLEISGKPFAATNKTFLLDSGSTVTSLEPGLYDPLVAWFNKACGDLNRGANFIAEFAMLRGKTNTMGIPNCIHNVKEKKYCFSSHIILSSLYLLGYVFT</sequence>
<organism evidence="8 9">
    <name type="scientific">Babesia duncani</name>
    <dbReference type="NCBI Taxonomy" id="323732"/>
    <lineage>
        <taxon>Eukaryota</taxon>
        <taxon>Sar</taxon>
        <taxon>Alveolata</taxon>
        <taxon>Apicomplexa</taxon>
        <taxon>Aconoidasida</taxon>
        <taxon>Piroplasmida</taxon>
        <taxon>Babesiidae</taxon>
        <taxon>Babesia</taxon>
    </lineage>
</organism>
<evidence type="ECO:0000256" key="3">
    <source>
        <dbReference type="ARBA" id="ARBA00022729"/>
    </source>
</evidence>
<dbReference type="GO" id="GO:0004190">
    <property type="term" value="F:aspartic-type endopeptidase activity"/>
    <property type="evidence" value="ECO:0007669"/>
    <property type="project" value="UniProtKB-KW"/>
</dbReference>
<dbReference type="GO" id="GO:0006508">
    <property type="term" value="P:proteolysis"/>
    <property type="evidence" value="ECO:0007669"/>
    <property type="project" value="UniProtKB-KW"/>
</dbReference>
<dbReference type="InterPro" id="IPR001461">
    <property type="entry name" value="Aspartic_peptidase_A1"/>
</dbReference>
<dbReference type="Pfam" id="PF00026">
    <property type="entry name" value="Asp"/>
    <property type="match status" value="1"/>
</dbReference>
<comment type="similarity">
    <text evidence="1">Belongs to the peptidase A1 family.</text>
</comment>
<dbReference type="EMBL" id="JALLKP010000003">
    <property type="protein sequence ID" value="KAK2195984.1"/>
    <property type="molecule type" value="Genomic_DNA"/>
</dbReference>
<proteinExistence type="inferred from homology"/>
<protein>
    <submittedName>
        <fullName evidence="8">Bifunctional Peptidase family A1 domain/Aspartic peptidase domain superfamily/Xylanase inhibitor</fullName>
    </submittedName>
</protein>
<dbReference type="PRINTS" id="PR00792">
    <property type="entry name" value="PEPSIN"/>
</dbReference>
<keyword evidence="9" id="KW-1185">Reference proteome</keyword>
<gene>
    <name evidence="8" type="ORF">BdWA1_002582</name>
</gene>
<feature type="active site" evidence="6">
    <location>
        <position position="315"/>
    </location>
</feature>
<dbReference type="AlphaFoldDB" id="A0AAD9UNK1"/>
<evidence type="ECO:0000313" key="8">
    <source>
        <dbReference type="EMBL" id="KAK2195984.1"/>
    </source>
</evidence>
<keyword evidence="2" id="KW-0645">Protease</keyword>
<dbReference type="SUPFAM" id="SSF50630">
    <property type="entry name" value="Acid proteases"/>
    <property type="match status" value="1"/>
</dbReference>
<feature type="domain" description="Peptidase A1" evidence="7">
    <location>
        <begin position="83"/>
        <end position="395"/>
    </location>
</feature>
<evidence type="ECO:0000256" key="1">
    <source>
        <dbReference type="ARBA" id="ARBA00007447"/>
    </source>
</evidence>
<evidence type="ECO:0000259" key="7">
    <source>
        <dbReference type="PROSITE" id="PS51767"/>
    </source>
</evidence>
<evidence type="ECO:0000313" key="9">
    <source>
        <dbReference type="Proteomes" id="UP001214638"/>
    </source>
</evidence>
<dbReference type="InterPro" id="IPR021109">
    <property type="entry name" value="Peptidase_aspartic_dom_sf"/>
</dbReference>
<feature type="active site" evidence="6">
    <location>
        <position position="101"/>
    </location>
</feature>
<evidence type="ECO:0000256" key="2">
    <source>
        <dbReference type="ARBA" id="ARBA00022670"/>
    </source>
</evidence>
<name>A0AAD9UNK1_9APIC</name>
<evidence type="ECO:0000256" key="6">
    <source>
        <dbReference type="PIRSR" id="PIRSR601461-1"/>
    </source>
</evidence>
<dbReference type="KEGG" id="bdw:94336879"/>
<dbReference type="PANTHER" id="PTHR13683">
    <property type="entry name" value="ASPARTYL PROTEASES"/>
    <property type="match status" value="1"/>
</dbReference>
<reference evidence="8" key="1">
    <citation type="journal article" date="2023" name="Nat. Microbiol.">
        <title>Babesia duncani multi-omics identifies virulence factors and drug targets.</title>
        <authorList>
            <person name="Singh P."/>
            <person name="Lonardi S."/>
            <person name="Liang Q."/>
            <person name="Vydyam P."/>
            <person name="Khabirova E."/>
            <person name="Fang T."/>
            <person name="Gihaz S."/>
            <person name="Thekkiniath J."/>
            <person name="Munshi M."/>
            <person name="Abel S."/>
            <person name="Ciampossin L."/>
            <person name="Batugedara G."/>
            <person name="Gupta M."/>
            <person name="Lu X.M."/>
            <person name="Lenz T."/>
            <person name="Chakravarty S."/>
            <person name="Cornillot E."/>
            <person name="Hu Y."/>
            <person name="Ma W."/>
            <person name="Gonzalez L.M."/>
            <person name="Sanchez S."/>
            <person name="Estrada K."/>
            <person name="Sanchez-Flores A."/>
            <person name="Montero E."/>
            <person name="Harb O.S."/>
            <person name="Le Roch K.G."/>
            <person name="Mamoun C.B."/>
        </authorList>
    </citation>
    <scope>NUCLEOTIDE SEQUENCE</scope>
    <source>
        <strain evidence="8">WA1</strain>
    </source>
</reference>
<evidence type="ECO:0000256" key="5">
    <source>
        <dbReference type="ARBA" id="ARBA00022801"/>
    </source>
</evidence>
<evidence type="ECO:0000256" key="4">
    <source>
        <dbReference type="ARBA" id="ARBA00022750"/>
    </source>
</evidence>
<keyword evidence="4" id="KW-0064">Aspartyl protease</keyword>
<keyword evidence="3" id="KW-0732">Signal</keyword>
<dbReference type="PROSITE" id="PS51767">
    <property type="entry name" value="PEPTIDASE_A1"/>
    <property type="match status" value="1"/>
</dbReference>
<accession>A0AAD9UNK1</accession>
<comment type="caution">
    <text evidence="8">The sequence shown here is derived from an EMBL/GenBank/DDBJ whole genome shotgun (WGS) entry which is preliminary data.</text>
</comment>
<dbReference type="RefSeq" id="XP_067802826.1">
    <property type="nucleotide sequence ID" value="XM_067947604.1"/>
</dbReference>
<dbReference type="InterPro" id="IPR033121">
    <property type="entry name" value="PEPTIDASE_A1"/>
</dbReference>
<dbReference type="Gene3D" id="2.40.70.10">
    <property type="entry name" value="Acid Proteases"/>
    <property type="match status" value="1"/>
</dbReference>
<keyword evidence="5" id="KW-0378">Hydrolase</keyword>
<dbReference type="PANTHER" id="PTHR13683:SF375">
    <property type="entry name" value="PEPTIDASE A1 DOMAIN-CONTAINING PROTEIN"/>
    <property type="match status" value="1"/>
</dbReference>
<dbReference type="Proteomes" id="UP001214638">
    <property type="component" value="Unassembled WGS sequence"/>
</dbReference>
<dbReference type="GeneID" id="94336879"/>